<sequence>MKLVAYRKNKDENYRVGVLTDAESIADVESLSQQFGGKSLPANPSEFYAHASEYIEALQKILPETGRYENLSLQDVQLGMPLGEARKVICVGKNYQEHVHEMKSDIPDFPVLFAKFDNAIIGPEDDIYYPSITEKLDYEAELTIVIGKTASKVKKEDAFDYIAGYTLANDTSARDLQKRTPQWLQGKSLDHTTPVGPWVVTKEEVDNPHELAIRSYVNGEVRQSSNTAHLIFDIPFLINFISEIMTLEPGDIILTGTPHGVGLAMEPSGLLQEGDRVKLEVEGIGTMENQVKKV</sequence>
<dbReference type="InterPro" id="IPR051121">
    <property type="entry name" value="FAH"/>
</dbReference>
<gene>
    <name evidence="4" type="ORF">BN997_01156</name>
</gene>
<dbReference type="GO" id="GO:0019752">
    <property type="term" value="P:carboxylic acid metabolic process"/>
    <property type="evidence" value="ECO:0007669"/>
    <property type="project" value="UniProtKB-ARBA"/>
</dbReference>
<dbReference type="PANTHER" id="PTHR42796">
    <property type="entry name" value="FUMARYLACETOACETATE HYDROLASE DOMAIN-CONTAINING PROTEIN 2A-RELATED"/>
    <property type="match status" value="1"/>
</dbReference>
<evidence type="ECO:0000259" key="3">
    <source>
        <dbReference type="Pfam" id="PF01557"/>
    </source>
</evidence>
<protein>
    <submittedName>
        <fullName evidence="4">Ureidoglycolate lyase</fullName>
    </submittedName>
</protein>
<dbReference type="AlphaFoldDB" id="A0A0A1MNY7"/>
<keyword evidence="5" id="KW-1185">Reference proteome</keyword>
<organism evidence="4 5">
    <name type="scientific">Oceanobacillus oncorhynchi</name>
    <dbReference type="NCBI Taxonomy" id="545501"/>
    <lineage>
        <taxon>Bacteria</taxon>
        <taxon>Bacillati</taxon>
        <taxon>Bacillota</taxon>
        <taxon>Bacilli</taxon>
        <taxon>Bacillales</taxon>
        <taxon>Bacillaceae</taxon>
        <taxon>Oceanobacillus</taxon>
    </lineage>
</organism>
<accession>A0A0A1MNY7</accession>
<dbReference type="GO" id="GO:0046872">
    <property type="term" value="F:metal ion binding"/>
    <property type="evidence" value="ECO:0007669"/>
    <property type="project" value="UniProtKB-KW"/>
</dbReference>
<dbReference type="PANTHER" id="PTHR42796:SF4">
    <property type="entry name" value="FUMARYLACETOACETATE HYDROLASE DOMAIN-CONTAINING PROTEIN 2A"/>
    <property type="match status" value="1"/>
</dbReference>
<dbReference type="STRING" id="545501.BN997_01156"/>
<name>A0A0A1MNY7_9BACI</name>
<proteinExistence type="inferred from homology"/>
<dbReference type="SUPFAM" id="SSF56529">
    <property type="entry name" value="FAH"/>
    <property type="match status" value="1"/>
</dbReference>
<keyword evidence="2" id="KW-0479">Metal-binding</keyword>
<dbReference type="EMBL" id="CDGG01000001">
    <property type="protein sequence ID" value="CEI81337.1"/>
    <property type="molecule type" value="Genomic_DNA"/>
</dbReference>
<dbReference type="Pfam" id="PF01557">
    <property type="entry name" value="FAA_hydrolase"/>
    <property type="match status" value="1"/>
</dbReference>
<feature type="domain" description="Fumarylacetoacetase-like C-terminal" evidence="3">
    <location>
        <begin position="87"/>
        <end position="291"/>
    </location>
</feature>
<dbReference type="GO" id="GO:0016853">
    <property type="term" value="F:isomerase activity"/>
    <property type="evidence" value="ECO:0007669"/>
    <property type="project" value="UniProtKB-ARBA"/>
</dbReference>
<evidence type="ECO:0000256" key="1">
    <source>
        <dbReference type="ARBA" id="ARBA00010211"/>
    </source>
</evidence>
<dbReference type="RefSeq" id="WP_042530402.1">
    <property type="nucleotide sequence ID" value="NZ_CAXOIH010000010.1"/>
</dbReference>
<evidence type="ECO:0000313" key="4">
    <source>
        <dbReference type="EMBL" id="CEI81337.1"/>
    </source>
</evidence>
<evidence type="ECO:0000313" key="5">
    <source>
        <dbReference type="Proteomes" id="UP000040453"/>
    </source>
</evidence>
<keyword evidence="4" id="KW-0456">Lyase</keyword>
<dbReference type="InterPro" id="IPR036663">
    <property type="entry name" value="Fumarylacetoacetase_C_sf"/>
</dbReference>
<reference evidence="4 5" key="1">
    <citation type="submission" date="2014-11" db="EMBL/GenBank/DDBJ databases">
        <authorList>
            <person name="Urmite Genomes Urmite Genomes"/>
        </authorList>
    </citation>
    <scope>NUCLEOTIDE SEQUENCE [LARGE SCALE GENOMIC DNA]</scope>
    <source>
        <strain evidence="4 5">Oc5</strain>
    </source>
</reference>
<evidence type="ECO:0000256" key="2">
    <source>
        <dbReference type="ARBA" id="ARBA00022723"/>
    </source>
</evidence>
<dbReference type="FunFam" id="3.90.850.10:FF:000002">
    <property type="entry name" value="2-hydroxyhepta-2,4-diene-1,7-dioate isomerase"/>
    <property type="match status" value="1"/>
</dbReference>
<comment type="similarity">
    <text evidence="1">Belongs to the FAH family.</text>
</comment>
<dbReference type="Proteomes" id="UP000040453">
    <property type="component" value="Unassembled WGS sequence"/>
</dbReference>
<dbReference type="GO" id="GO:0016829">
    <property type="term" value="F:lyase activity"/>
    <property type="evidence" value="ECO:0007669"/>
    <property type="project" value="UniProtKB-KW"/>
</dbReference>
<dbReference type="InterPro" id="IPR011234">
    <property type="entry name" value="Fumarylacetoacetase-like_C"/>
</dbReference>
<dbReference type="Gene3D" id="3.90.850.10">
    <property type="entry name" value="Fumarylacetoacetase-like, C-terminal domain"/>
    <property type="match status" value="1"/>
</dbReference>
<dbReference type="OrthoDB" id="9805307at2"/>